<accession>A0A3N4GQI1</accession>
<proteinExistence type="inferred from homology"/>
<dbReference type="RefSeq" id="WP_123779692.1">
    <property type="nucleotide sequence ID" value="NZ_RKMG01000008.1"/>
</dbReference>
<evidence type="ECO:0000313" key="4">
    <source>
        <dbReference type="Proteomes" id="UP000273977"/>
    </source>
</evidence>
<dbReference type="InterPro" id="IPR008681">
    <property type="entry name" value="Neg-reg_MecA"/>
</dbReference>
<sequence>MEMEYINENTIRVFIETEDLLERGISFMDIMSNQHDVERFFMTVLEEVDVSKKFQHTEAITFQVMPKRNGIDLYISKGFGEGNDEEDAFQQLMDTISELEDEDSAAKENVEKIKDFSEGQEATAEPKDNLDGIDWSNPFLENKKVEKKITVVFHILEDFIAFARDFKDQHTQVDLYLYNDLYFALIAFDADELSNKEIEVLSYLAQEYGELSTLDGGLIRERGLEIAKGNASEQIRSAFQK</sequence>
<dbReference type="EMBL" id="RKMG01000008">
    <property type="protein sequence ID" value="RPA60870.1"/>
    <property type="molecule type" value="Genomic_DNA"/>
</dbReference>
<organism evidence="3 4">
    <name type="scientific">Aerococcus agrisoli</name>
    <dbReference type="NCBI Taxonomy" id="2487350"/>
    <lineage>
        <taxon>Bacteria</taxon>
        <taxon>Bacillati</taxon>
        <taxon>Bacillota</taxon>
        <taxon>Bacilli</taxon>
        <taxon>Lactobacillales</taxon>
        <taxon>Aerococcaceae</taxon>
        <taxon>Aerococcus</taxon>
    </lineage>
</organism>
<dbReference type="PIRSF" id="PIRSF029008">
    <property type="entry name" value="MecA"/>
    <property type="match status" value="1"/>
</dbReference>
<dbReference type="Proteomes" id="UP000273977">
    <property type="component" value="Unassembled WGS sequence"/>
</dbReference>
<dbReference type="AlphaFoldDB" id="A0A3N4GQI1"/>
<dbReference type="PANTHER" id="PTHR39161:SF1">
    <property type="entry name" value="ADAPTER PROTEIN MECA 1"/>
    <property type="match status" value="1"/>
</dbReference>
<name>A0A3N4GQI1_9LACT</name>
<protein>
    <submittedName>
        <fullName evidence="3">Adapter protein MecA</fullName>
    </submittedName>
</protein>
<dbReference type="OrthoDB" id="2360201at2"/>
<keyword evidence="4" id="KW-1185">Reference proteome</keyword>
<dbReference type="Gene3D" id="3.30.70.1950">
    <property type="match status" value="1"/>
</dbReference>
<dbReference type="Pfam" id="PF05389">
    <property type="entry name" value="MecA"/>
    <property type="match status" value="1"/>
</dbReference>
<comment type="similarity">
    <text evidence="1">Belongs to the MecA family.</text>
</comment>
<evidence type="ECO:0000256" key="1">
    <source>
        <dbReference type="ARBA" id="ARBA00005397"/>
    </source>
</evidence>
<dbReference type="InterPro" id="IPR038471">
    <property type="entry name" value="MecA_C_sf"/>
</dbReference>
<dbReference type="PANTHER" id="PTHR39161">
    <property type="entry name" value="ADAPTER PROTEIN MECA"/>
    <property type="match status" value="1"/>
</dbReference>
<comment type="caution">
    <text evidence="3">The sequence shown here is derived from an EMBL/GenBank/DDBJ whole genome shotgun (WGS) entry which is preliminary data.</text>
</comment>
<evidence type="ECO:0000256" key="2">
    <source>
        <dbReference type="SAM" id="Coils"/>
    </source>
</evidence>
<reference evidence="3 4" key="1">
    <citation type="submission" date="2018-11" db="EMBL/GenBank/DDBJ databases">
        <title>Aerococcus sp. SJQ22, whole genome shotgun sequence.</title>
        <authorList>
            <person name="Sun L."/>
            <person name="Gao X."/>
            <person name="Chen W."/>
            <person name="Huang K."/>
        </authorList>
    </citation>
    <scope>NUCLEOTIDE SEQUENCE [LARGE SCALE GENOMIC DNA]</scope>
    <source>
        <strain evidence="3 4">SJQ22</strain>
    </source>
</reference>
<evidence type="ECO:0000313" key="3">
    <source>
        <dbReference type="EMBL" id="RPA60870.1"/>
    </source>
</evidence>
<keyword evidence="2" id="KW-0175">Coiled coil</keyword>
<gene>
    <name evidence="3" type="ORF">EF384_03985</name>
</gene>
<feature type="coiled-coil region" evidence="2">
    <location>
        <begin position="82"/>
        <end position="109"/>
    </location>
</feature>